<dbReference type="AlphaFoldDB" id="A0A1U7HNG1"/>
<protein>
    <submittedName>
        <fullName evidence="1">Uncharacterized protein</fullName>
    </submittedName>
</protein>
<name>A0A1U7HNG1_9CHRO</name>
<sequence length="69" mass="7832">MTPEDDAQRQQCVETIANILYRNTPAEQLQTLEGIEQAIRTHTQRAVLPQLGVFLLQQRLAQLMATNGR</sequence>
<evidence type="ECO:0000313" key="1">
    <source>
        <dbReference type="EMBL" id="OKH25094.1"/>
    </source>
</evidence>
<comment type="caution">
    <text evidence="1">The sequence shown here is derived from an EMBL/GenBank/DDBJ whole genome shotgun (WGS) entry which is preliminary data.</text>
</comment>
<dbReference type="Proteomes" id="UP000185984">
    <property type="component" value="Unassembled WGS sequence"/>
</dbReference>
<proteinExistence type="predicted"/>
<organism evidence="1 2">
    <name type="scientific">Chroogloeocystis siderophila 5.2 s.c.1</name>
    <dbReference type="NCBI Taxonomy" id="247279"/>
    <lineage>
        <taxon>Bacteria</taxon>
        <taxon>Bacillati</taxon>
        <taxon>Cyanobacteriota</taxon>
        <taxon>Cyanophyceae</taxon>
        <taxon>Oscillatoriophycideae</taxon>
        <taxon>Chroococcales</taxon>
        <taxon>Chroococcaceae</taxon>
        <taxon>Chroogloeocystis</taxon>
    </lineage>
</organism>
<dbReference type="EMBL" id="MRCC01000011">
    <property type="protein sequence ID" value="OKH25094.1"/>
    <property type="molecule type" value="Genomic_DNA"/>
</dbReference>
<gene>
    <name evidence="1" type="ORF">NIES1031_14735</name>
</gene>
<keyword evidence="2" id="KW-1185">Reference proteome</keyword>
<reference evidence="1 2" key="1">
    <citation type="submission" date="2016-11" db="EMBL/GenBank/DDBJ databases">
        <title>Draft Genome Sequences of Nine Cyanobacterial Strains from Diverse Habitats.</title>
        <authorList>
            <person name="Zhu T."/>
            <person name="Hou S."/>
            <person name="Lu X."/>
            <person name="Hess W.R."/>
        </authorList>
    </citation>
    <scope>NUCLEOTIDE SEQUENCE [LARGE SCALE GENOMIC DNA]</scope>
    <source>
        <strain evidence="1 2">5.2 s.c.1</strain>
    </source>
</reference>
<evidence type="ECO:0000313" key="2">
    <source>
        <dbReference type="Proteomes" id="UP000185984"/>
    </source>
</evidence>
<accession>A0A1U7HNG1</accession>